<feature type="region of interest" description="Disordered" evidence="2">
    <location>
        <begin position="229"/>
        <end position="261"/>
    </location>
</feature>
<dbReference type="AlphaFoldDB" id="A0A8H6NGJ2"/>
<dbReference type="InterPro" id="IPR025337">
    <property type="entry name" value="Questin_oxidase-like"/>
</dbReference>
<reference evidence="3" key="1">
    <citation type="journal article" date="2020" name="Phytopathology">
        <title>Genome Sequence Resources of Colletotrichum truncatum, C. plurivorum, C. musicola, and C. sojae: Four Species Pathogenic to Soybean (Glycine max).</title>
        <authorList>
            <person name="Rogerio F."/>
            <person name="Boufleur T.R."/>
            <person name="Ciampi-Guillardi M."/>
            <person name="Sukno S.A."/>
            <person name="Thon M.R."/>
            <person name="Massola Junior N.S."/>
            <person name="Baroncelli R."/>
        </authorList>
    </citation>
    <scope>NUCLEOTIDE SEQUENCE</scope>
    <source>
        <strain evidence="3">LFN00145</strain>
    </source>
</reference>
<evidence type="ECO:0000313" key="4">
    <source>
        <dbReference type="Proteomes" id="UP000654918"/>
    </source>
</evidence>
<accession>A0A8H6NGJ2</accession>
<proteinExistence type="predicted"/>
<protein>
    <submittedName>
        <fullName evidence="3">HypA protein</fullName>
    </submittedName>
</protein>
<organism evidence="3 4">
    <name type="scientific">Colletotrichum plurivorum</name>
    <dbReference type="NCBI Taxonomy" id="2175906"/>
    <lineage>
        <taxon>Eukaryota</taxon>
        <taxon>Fungi</taxon>
        <taxon>Dikarya</taxon>
        <taxon>Ascomycota</taxon>
        <taxon>Pezizomycotina</taxon>
        <taxon>Sordariomycetes</taxon>
        <taxon>Hypocreomycetidae</taxon>
        <taxon>Glomerellales</taxon>
        <taxon>Glomerellaceae</taxon>
        <taxon>Colletotrichum</taxon>
        <taxon>Colletotrichum orchidearum species complex</taxon>
    </lineage>
</organism>
<feature type="compositionally biased region" description="Basic and acidic residues" evidence="2">
    <location>
        <begin position="232"/>
        <end position="255"/>
    </location>
</feature>
<comment type="caution">
    <text evidence="3">The sequence shown here is derived from an EMBL/GenBank/DDBJ whole genome shotgun (WGS) entry which is preliminary data.</text>
</comment>
<name>A0A8H6NGJ2_9PEZI</name>
<keyword evidence="4" id="KW-1185">Reference proteome</keyword>
<dbReference type="Pfam" id="PF14027">
    <property type="entry name" value="Questin_oxidase"/>
    <property type="match status" value="1"/>
</dbReference>
<dbReference type="PANTHER" id="PTHR35870:SF1">
    <property type="entry name" value="PROTEIN, PUTATIVE (AFU_ORTHOLOGUE AFUA_5G03330)-RELATED"/>
    <property type="match status" value="1"/>
</dbReference>
<sequence>MHPLIHTGFGLEFDLPFLVCEGLAMACTQNDDEVATAMLEIEGRASRREDRSSLAEILDACAADEELIDSLREDPFHIFDSEGLFGTSKAKLVEYASRYTVLETEVELRSAELCNATSYLLVGAQRLGKEPRADFFLLHATNCSILVDFIVQKDWIGRQGKTRLLSWFGRISIMMHIAMGCPKLDLTVVRTYKPRKMSGGWADVIDRSLNYADDGHGCKIIRPHPCSRRKSSVRESARVSDETGGFRERSCDGRGHLATQQ</sequence>
<dbReference type="Proteomes" id="UP000654918">
    <property type="component" value="Unassembled WGS sequence"/>
</dbReference>
<dbReference type="PANTHER" id="PTHR35870">
    <property type="entry name" value="PROTEIN, PUTATIVE (AFU_ORTHOLOGUE AFUA_5G03330)-RELATED"/>
    <property type="match status" value="1"/>
</dbReference>
<evidence type="ECO:0000256" key="1">
    <source>
        <dbReference type="ARBA" id="ARBA00023002"/>
    </source>
</evidence>
<dbReference type="EMBL" id="WIGO01000077">
    <property type="protein sequence ID" value="KAF6831785.1"/>
    <property type="molecule type" value="Genomic_DNA"/>
</dbReference>
<dbReference type="GO" id="GO:0016491">
    <property type="term" value="F:oxidoreductase activity"/>
    <property type="evidence" value="ECO:0007669"/>
    <property type="project" value="UniProtKB-KW"/>
</dbReference>
<evidence type="ECO:0000313" key="3">
    <source>
        <dbReference type="EMBL" id="KAF6831785.1"/>
    </source>
</evidence>
<evidence type="ECO:0000256" key="2">
    <source>
        <dbReference type="SAM" id="MobiDB-lite"/>
    </source>
</evidence>
<gene>
    <name evidence="3" type="ORF">CPLU01_06575</name>
</gene>
<keyword evidence="1" id="KW-0560">Oxidoreductase</keyword>